<keyword evidence="2" id="KW-1185">Reference proteome</keyword>
<proteinExistence type="predicted"/>
<protein>
    <submittedName>
        <fullName evidence="1">Uncharacterized protein</fullName>
    </submittedName>
</protein>
<comment type="caution">
    <text evidence="1">The sequence shown here is derived from an EMBL/GenBank/DDBJ whole genome shotgun (WGS) entry which is preliminary data.</text>
</comment>
<dbReference type="EMBL" id="BPLR01017529">
    <property type="protein sequence ID" value="GIY92377.1"/>
    <property type="molecule type" value="Genomic_DNA"/>
</dbReference>
<dbReference type="Proteomes" id="UP001054945">
    <property type="component" value="Unassembled WGS sequence"/>
</dbReference>
<sequence>MLNIRSKSFDKENRNFAIFHDLIFPCNIHFAVGQQQFLIFQQQQEQSAAFVLSIYITTSFNPESQKVCSFLLTTLRIVPPEEAPHPPP</sequence>
<gene>
    <name evidence="1" type="ORF">CEXT_305211</name>
</gene>
<accession>A0AAV4XB36</accession>
<reference evidence="1 2" key="1">
    <citation type="submission" date="2021-06" db="EMBL/GenBank/DDBJ databases">
        <title>Caerostris extrusa draft genome.</title>
        <authorList>
            <person name="Kono N."/>
            <person name="Arakawa K."/>
        </authorList>
    </citation>
    <scope>NUCLEOTIDE SEQUENCE [LARGE SCALE GENOMIC DNA]</scope>
</reference>
<organism evidence="1 2">
    <name type="scientific">Caerostris extrusa</name>
    <name type="common">Bark spider</name>
    <name type="synonym">Caerostris bankana</name>
    <dbReference type="NCBI Taxonomy" id="172846"/>
    <lineage>
        <taxon>Eukaryota</taxon>
        <taxon>Metazoa</taxon>
        <taxon>Ecdysozoa</taxon>
        <taxon>Arthropoda</taxon>
        <taxon>Chelicerata</taxon>
        <taxon>Arachnida</taxon>
        <taxon>Araneae</taxon>
        <taxon>Araneomorphae</taxon>
        <taxon>Entelegynae</taxon>
        <taxon>Araneoidea</taxon>
        <taxon>Araneidae</taxon>
        <taxon>Caerostris</taxon>
    </lineage>
</organism>
<evidence type="ECO:0000313" key="2">
    <source>
        <dbReference type="Proteomes" id="UP001054945"/>
    </source>
</evidence>
<dbReference type="AlphaFoldDB" id="A0AAV4XB36"/>
<evidence type="ECO:0000313" key="1">
    <source>
        <dbReference type="EMBL" id="GIY92377.1"/>
    </source>
</evidence>
<name>A0AAV4XB36_CAEEX</name>